<dbReference type="Proteomes" id="UP000299102">
    <property type="component" value="Unassembled WGS sequence"/>
</dbReference>
<dbReference type="AlphaFoldDB" id="A0A4C1SF90"/>
<keyword evidence="2" id="KW-1185">Reference proteome</keyword>
<evidence type="ECO:0000313" key="1">
    <source>
        <dbReference type="EMBL" id="GBP00772.1"/>
    </source>
</evidence>
<proteinExistence type="predicted"/>
<dbReference type="EMBL" id="BGZK01000006">
    <property type="protein sequence ID" value="GBP00772.1"/>
    <property type="molecule type" value="Genomic_DNA"/>
</dbReference>
<dbReference type="SUPFAM" id="SSF56801">
    <property type="entry name" value="Acetyl-CoA synthetase-like"/>
    <property type="match status" value="1"/>
</dbReference>
<protein>
    <recommendedName>
        <fullName evidence="3">Luciferin 4-monooxygenase</fullName>
    </recommendedName>
</protein>
<organism evidence="1 2">
    <name type="scientific">Eumeta variegata</name>
    <name type="common">Bagworm moth</name>
    <name type="synonym">Eumeta japonica</name>
    <dbReference type="NCBI Taxonomy" id="151549"/>
    <lineage>
        <taxon>Eukaryota</taxon>
        <taxon>Metazoa</taxon>
        <taxon>Ecdysozoa</taxon>
        <taxon>Arthropoda</taxon>
        <taxon>Hexapoda</taxon>
        <taxon>Insecta</taxon>
        <taxon>Pterygota</taxon>
        <taxon>Neoptera</taxon>
        <taxon>Endopterygota</taxon>
        <taxon>Lepidoptera</taxon>
        <taxon>Glossata</taxon>
        <taxon>Ditrysia</taxon>
        <taxon>Tineoidea</taxon>
        <taxon>Psychidae</taxon>
        <taxon>Oiketicinae</taxon>
        <taxon>Eumeta</taxon>
    </lineage>
</organism>
<evidence type="ECO:0008006" key="3">
    <source>
        <dbReference type="Google" id="ProtNLM"/>
    </source>
</evidence>
<name>A0A4C1SF90_EUMVA</name>
<accession>A0A4C1SF90</accession>
<sequence>MGLPILSFSHADRLSDAKQLRGGVVFVDSLPLTSTGKVARVKLGEHLREGQRSGGYARALVSAGRCV</sequence>
<reference evidence="1 2" key="1">
    <citation type="journal article" date="2019" name="Commun. Biol.">
        <title>The bagworm genome reveals a unique fibroin gene that provides high tensile strength.</title>
        <authorList>
            <person name="Kono N."/>
            <person name="Nakamura H."/>
            <person name="Ohtoshi R."/>
            <person name="Tomita M."/>
            <person name="Numata K."/>
            <person name="Arakawa K."/>
        </authorList>
    </citation>
    <scope>NUCLEOTIDE SEQUENCE [LARGE SCALE GENOMIC DNA]</scope>
</reference>
<dbReference type="InterPro" id="IPR045851">
    <property type="entry name" value="AMP-bd_C_sf"/>
</dbReference>
<comment type="caution">
    <text evidence="1">The sequence shown here is derived from an EMBL/GenBank/DDBJ whole genome shotgun (WGS) entry which is preliminary data.</text>
</comment>
<evidence type="ECO:0000313" key="2">
    <source>
        <dbReference type="Proteomes" id="UP000299102"/>
    </source>
</evidence>
<dbReference type="OrthoDB" id="10253869at2759"/>
<gene>
    <name evidence="1" type="ORF">EVAR_76989_1</name>
</gene>
<dbReference type="Gene3D" id="3.30.300.30">
    <property type="match status" value="1"/>
</dbReference>